<dbReference type="RefSeq" id="WP_344617198.1">
    <property type="nucleotide sequence ID" value="NZ_BAAARV010000071.1"/>
</dbReference>
<dbReference type="EMBL" id="BAAARV010000071">
    <property type="protein sequence ID" value="GAA2371638.1"/>
    <property type="molecule type" value="Genomic_DNA"/>
</dbReference>
<keyword evidence="1" id="KW-0812">Transmembrane</keyword>
<evidence type="ECO:0000313" key="3">
    <source>
        <dbReference type="Proteomes" id="UP001501444"/>
    </source>
</evidence>
<evidence type="ECO:0000256" key="1">
    <source>
        <dbReference type="SAM" id="Phobius"/>
    </source>
</evidence>
<accession>A0ABN3H7T8</accession>
<dbReference type="Proteomes" id="UP001501444">
    <property type="component" value="Unassembled WGS sequence"/>
</dbReference>
<proteinExistence type="predicted"/>
<feature type="transmembrane region" description="Helical" evidence="1">
    <location>
        <begin position="39"/>
        <end position="58"/>
    </location>
</feature>
<organism evidence="2 3">
    <name type="scientific">Dactylosporangium salmoneum</name>
    <dbReference type="NCBI Taxonomy" id="53361"/>
    <lineage>
        <taxon>Bacteria</taxon>
        <taxon>Bacillati</taxon>
        <taxon>Actinomycetota</taxon>
        <taxon>Actinomycetes</taxon>
        <taxon>Micromonosporales</taxon>
        <taxon>Micromonosporaceae</taxon>
        <taxon>Dactylosporangium</taxon>
    </lineage>
</organism>
<sequence length="77" mass="7679">MPSAVRIRCKLLACGAGLLLALTLGAALATVLALAFATVAIPVAAVLLGGVPLLRAIAGLRSAPHGRPTKGTREKPT</sequence>
<evidence type="ECO:0000313" key="2">
    <source>
        <dbReference type="EMBL" id="GAA2371638.1"/>
    </source>
</evidence>
<name>A0ABN3H7T8_9ACTN</name>
<reference evidence="2 3" key="1">
    <citation type="journal article" date="2019" name="Int. J. Syst. Evol. Microbiol.">
        <title>The Global Catalogue of Microorganisms (GCM) 10K type strain sequencing project: providing services to taxonomists for standard genome sequencing and annotation.</title>
        <authorList>
            <consortium name="The Broad Institute Genomics Platform"/>
            <consortium name="The Broad Institute Genome Sequencing Center for Infectious Disease"/>
            <person name="Wu L."/>
            <person name="Ma J."/>
        </authorList>
    </citation>
    <scope>NUCLEOTIDE SEQUENCE [LARGE SCALE GENOMIC DNA]</scope>
    <source>
        <strain evidence="2 3">JCM 3272</strain>
    </source>
</reference>
<comment type="caution">
    <text evidence="2">The sequence shown here is derived from an EMBL/GenBank/DDBJ whole genome shotgun (WGS) entry which is preliminary data.</text>
</comment>
<keyword evidence="3" id="KW-1185">Reference proteome</keyword>
<keyword evidence="1" id="KW-0472">Membrane</keyword>
<protein>
    <submittedName>
        <fullName evidence="2">Uncharacterized protein</fullName>
    </submittedName>
</protein>
<keyword evidence="1" id="KW-1133">Transmembrane helix</keyword>
<gene>
    <name evidence="2" type="ORF">GCM10010170_073330</name>
</gene>